<dbReference type="Proteomes" id="UP000198211">
    <property type="component" value="Unassembled WGS sequence"/>
</dbReference>
<dbReference type="AlphaFoldDB" id="A0A225V5K3"/>
<evidence type="ECO:0008006" key="4">
    <source>
        <dbReference type="Google" id="ProtNLM"/>
    </source>
</evidence>
<protein>
    <recommendedName>
        <fullName evidence="4">Eukaryotic/viral aspartic protease</fullName>
    </recommendedName>
</protein>
<proteinExistence type="predicted"/>
<feature type="compositionally biased region" description="Basic residues" evidence="1">
    <location>
        <begin position="94"/>
        <end position="104"/>
    </location>
</feature>
<reference evidence="3" key="1">
    <citation type="submission" date="2017-03" db="EMBL/GenBank/DDBJ databases">
        <title>Phytopthora megakarya and P. palmivora, two closely related causual agents of cacao black pod achieved similar genome size and gene model numbers by different mechanisms.</title>
        <authorList>
            <person name="Ali S."/>
            <person name="Shao J."/>
            <person name="Larry D.J."/>
            <person name="Kronmiller B."/>
            <person name="Shen D."/>
            <person name="Strem M.D."/>
            <person name="Melnick R.L."/>
            <person name="Guiltinan M.J."/>
            <person name="Tyler B.M."/>
            <person name="Meinhardt L.W."/>
            <person name="Bailey B.A."/>
        </authorList>
    </citation>
    <scope>NUCLEOTIDE SEQUENCE [LARGE SCALE GENOMIC DNA]</scope>
    <source>
        <strain evidence="3">zdho120</strain>
    </source>
</reference>
<gene>
    <name evidence="2" type="ORF">PHMEG_00027484</name>
</gene>
<evidence type="ECO:0000313" key="2">
    <source>
        <dbReference type="EMBL" id="OWZ01186.1"/>
    </source>
</evidence>
<feature type="compositionally biased region" description="Basic and acidic residues" evidence="1">
    <location>
        <begin position="50"/>
        <end position="86"/>
    </location>
</feature>
<sequence>MDVDDIMNFLAKPTVATPTCAFGTLSGRYSSTYILENHYLDHGSRRSFRTHYDRRPDRDGAEEQRDSDRSQDHPRGSFLDLTRDFESDSSNSSGKRKRSSKSPRKTNEPSQSDMPIEIQEYPSGWVRDSDTSCRPDGDLLLRDVDAAREMLKPFPVIWKQLRLDVRALILYGINYEGALEWLGEDRPVHGCFHQSSLLEMLLRMMFWNELDVTPWTKYVPRWYYVAARAKLDSRLENDEHPDLWGPLIPVLEDTIDTTDLVPEQDDPTDQNWTNDGEEGDNDDEDDDPWTGLLPKTKRRRIAPAEMKNPTKRQHQRKTCTLLALKEHLTANEMMIIEVPQNDKVRSWWCDKSLNSTFGQTPGFPACTPNRHDLEILQRRFAD</sequence>
<accession>A0A225V5K3</accession>
<comment type="caution">
    <text evidence="2">The sequence shown here is derived from an EMBL/GenBank/DDBJ whole genome shotgun (WGS) entry which is preliminary data.</text>
</comment>
<evidence type="ECO:0000256" key="1">
    <source>
        <dbReference type="SAM" id="MobiDB-lite"/>
    </source>
</evidence>
<organism evidence="2 3">
    <name type="scientific">Phytophthora megakarya</name>
    <dbReference type="NCBI Taxonomy" id="4795"/>
    <lineage>
        <taxon>Eukaryota</taxon>
        <taxon>Sar</taxon>
        <taxon>Stramenopiles</taxon>
        <taxon>Oomycota</taxon>
        <taxon>Peronosporomycetes</taxon>
        <taxon>Peronosporales</taxon>
        <taxon>Peronosporaceae</taxon>
        <taxon>Phytophthora</taxon>
    </lineage>
</organism>
<feature type="region of interest" description="Disordered" evidence="1">
    <location>
        <begin position="259"/>
        <end position="316"/>
    </location>
</feature>
<feature type="region of interest" description="Disordered" evidence="1">
    <location>
        <begin position="50"/>
        <end position="117"/>
    </location>
</feature>
<evidence type="ECO:0000313" key="3">
    <source>
        <dbReference type="Proteomes" id="UP000198211"/>
    </source>
</evidence>
<name>A0A225V5K3_9STRA</name>
<keyword evidence="3" id="KW-1185">Reference proteome</keyword>
<feature type="compositionally biased region" description="Acidic residues" evidence="1">
    <location>
        <begin position="275"/>
        <end position="288"/>
    </location>
</feature>
<dbReference type="EMBL" id="NBNE01007038">
    <property type="protein sequence ID" value="OWZ01186.1"/>
    <property type="molecule type" value="Genomic_DNA"/>
</dbReference>